<evidence type="ECO:0000256" key="1">
    <source>
        <dbReference type="ARBA" id="ARBA00004127"/>
    </source>
</evidence>
<dbReference type="GO" id="GO:0005384">
    <property type="term" value="F:manganese ion transmembrane transporter activity"/>
    <property type="evidence" value="ECO:0007669"/>
    <property type="project" value="InterPro"/>
</dbReference>
<feature type="transmembrane region" description="Helical" evidence="5">
    <location>
        <begin position="62"/>
        <end position="81"/>
    </location>
</feature>
<comment type="subcellular location">
    <subcellularLocation>
        <location evidence="1">Endomembrane system</location>
        <topology evidence="1">Multi-pass membrane protein</topology>
    </subcellularLocation>
</comment>
<keyword evidence="4 5" id="KW-0472">Membrane</keyword>
<protein>
    <submittedName>
        <fullName evidence="6">Predicted Fe2+/Mn2+ transporter, VIT1/CCC1 family</fullName>
    </submittedName>
</protein>
<dbReference type="AlphaFoldDB" id="A0A1W1WRC6"/>
<evidence type="ECO:0000313" key="6">
    <source>
        <dbReference type="EMBL" id="SMC08769.1"/>
    </source>
</evidence>
<feature type="transmembrane region" description="Helical" evidence="5">
    <location>
        <begin position="127"/>
        <end position="152"/>
    </location>
</feature>
<dbReference type="SUPFAM" id="SSF47240">
    <property type="entry name" value="Ferritin-like"/>
    <property type="match status" value="1"/>
</dbReference>
<dbReference type="GO" id="GO:0012505">
    <property type="term" value="C:endomembrane system"/>
    <property type="evidence" value="ECO:0007669"/>
    <property type="project" value="UniProtKB-SubCell"/>
</dbReference>
<evidence type="ECO:0000256" key="2">
    <source>
        <dbReference type="ARBA" id="ARBA00022692"/>
    </source>
</evidence>
<evidence type="ECO:0000256" key="3">
    <source>
        <dbReference type="ARBA" id="ARBA00022989"/>
    </source>
</evidence>
<evidence type="ECO:0000313" key="7">
    <source>
        <dbReference type="Proteomes" id="UP000192602"/>
    </source>
</evidence>
<gene>
    <name evidence="6" type="ORF">SAMN05660197_0536</name>
</gene>
<dbReference type="InterPro" id="IPR009078">
    <property type="entry name" value="Ferritin-like_SF"/>
</dbReference>
<keyword evidence="3 5" id="KW-1133">Transmembrane helix</keyword>
<dbReference type="EMBL" id="FWWZ01000001">
    <property type="protein sequence ID" value="SMC08769.1"/>
    <property type="molecule type" value="Genomic_DNA"/>
</dbReference>
<dbReference type="STRING" id="1069081.SAMN05660197_0536"/>
<feature type="transmembrane region" description="Helical" evidence="5">
    <location>
        <begin position="224"/>
        <end position="245"/>
    </location>
</feature>
<proteinExistence type="predicted"/>
<organism evidence="6 7">
    <name type="scientific">Nitratiruptor tergarcus DSM 16512</name>
    <dbReference type="NCBI Taxonomy" id="1069081"/>
    <lineage>
        <taxon>Bacteria</taxon>
        <taxon>Pseudomonadati</taxon>
        <taxon>Campylobacterota</taxon>
        <taxon>Epsilonproteobacteria</taxon>
        <taxon>Nautiliales</taxon>
        <taxon>Nitratiruptoraceae</taxon>
        <taxon>Nitratiruptor</taxon>
    </lineage>
</organism>
<feature type="transmembrane region" description="Helical" evidence="5">
    <location>
        <begin position="257"/>
        <end position="275"/>
    </location>
</feature>
<accession>A0A1W1WRC6</accession>
<name>A0A1W1WRC6_9BACT</name>
<evidence type="ECO:0000256" key="5">
    <source>
        <dbReference type="SAM" id="Phobius"/>
    </source>
</evidence>
<dbReference type="RefSeq" id="WP_197685278.1">
    <property type="nucleotide sequence ID" value="NZ_AP026671.1"/>
</dbReference>
<reference evidence="7" key="1">
    <citation type="submission" date="2017-04" db="EMBL/GenBank/DDBJ databases">
        <authorList>
            <person name="Varghese N."/>
            <person name="Submissions S."/>
        </authorList>
    </citation>
    <scope>NUCLEOTIDE SEQUENCE [LARGE SCALE GENOMIC DNA]</scope>
    <source>
        <strain evidence="7">DSM 16512</strain>
    </source>
</reference>
<feature type="transmembrane region" description="Helical" evidence="5">
    <location>
        <begin position="158"/>
        <end position="180"/>
    </location>
</feature>
<dbReference type="InterPro" id="IPR039376">
    <property type="entry name" value="Ferritin_CCC1_N"/>
</dbReference>
<feature type="transmembrane region" description="Helical" evidence="5">
    <location>
        <begin position="195"/>
        <end position="218"/>
    </location>
</feature>
<keyword evidence="2 5" id="KW-0812">Transmembrane</keyword>
<dbReference type="GO" id="GO:0030026">
    <property type="term" value="P:intracellular manganese ion homeostasis"/>
    <property type="evidence" value="ECO:0007669"/>
    <property type="project" value="InterPro"/>
</dbReference>
<evidence type="ECO:0000256" key="4">
    <source>
        <dbReference type="ARBA" id="ARBA00023136"/>
    </source>
</evidence>
<dbReference type="Proteomes" id="UP000192602">
    <property type="component" value="Unassembled WGS sequence"/>
</dbReference>
<dbReference type="Pfam" id="PF01988">
    <property type="entry name" value="VIT1"/>
    <property type="match status" value="1"/>
</dbReference>
<sequence length="283" mass="32279">MEALKQQQNEINEFFIYMELSKLQKDPHNKKILQEIALQEKEHYTFWKNITGKDLKPQKFVVLWYVFLARLFGLSFALKLMERGEERAQAFYRRLIMKYPEAKKIFDEENMHEAKLLSLLNDSKLRYAGAVVLGMNDALVELTGTLTGIALAFNNAQYVGITGIIMGVAASLSMAGSAYLEARENQDSGIKPSKYALYTGFAYILTTVFLVTPFFFVVKAKVGLAFMFLSATLAIIIYNFYIAVAKDEDFSKRVREMFVITFGVALISFVIGYVVNRYFGIEI</sequence>
<keyword evidence="7" id="KW-1185">Reference proteome</keyword>
<dbReference type="InterPro" id="IPR008217">
    <property type="entry name" value="Ccc1_fam"/>
</dbReference>
<dbReference type="CDD" id="cd01044">
    <property type="entry name" value="Ferritin_CCC1_N"/>
    <property type="match status" value="1"/>
</dbReference>